<dbReference type="PANTHER" id="PTHR41521">
    <property type="match status" value="1"/>
</dbReference>
<proteinExistence type="predicted"/>
<evidence type="ECO:0000313" key="2">
    <source>
        <dbReference type="EMBL" id="SEG65680.1"/>
    </source>
</evidence>
<name>A0A1H6BYA7_9ACTN</name>
<gene>
    <name evidence="2" type="ORF">SAMN05216223_107360</name>
</gene>
<sequence length="105" mass="11748">MTAYAVAHMRSVRPHPEIGRYLDLVCDTLDPFGGRFLVHDSVLDVVEGSWPGHLVVIEFPDIAAAHGWYDSAAYRAILRYRTDHIDCDVVFTPGVPDGYRASSHH</sequence>
<dbReference type="InterPro" id="IPR010753">
    <property type="entry name" value="DUF1330"/>
</dbReference>
<dbReference type="SUPFAM" id="SSF54909">
    <property type="entry name" value="Dimeric alpha+beta barrel"/>
    <property type="match status" value="1"/>
</dbReference>
<feature type="domain" description="DUF1330" evidence="1">
    <location>
        <begin position="2"/>
        <end position="95"/>
    </location>
</feature>
<dbReference type="Proteomes" id="UP000236754">
    <property type="component" value="Unassembled WGS sequence"/>
</dbReference>
<organism evidence="2 3">
    <name type="scientific">Actinacidiphila yanglinensis</name>
    <dbReference type="NCBI Taxonomy" id="310779"/>
    <lineage>
        <taxon>Bacteria</taxon>
        <taxon>Bacillati</taxon>
        <taxon>Actinomycetota</taxon>
        <taxon>Actinomycetes</taxon>
        <taxon>Kitasatosporales</taxon>
        <taxon>Streptomycetaceae</taxon>
        <taxon>Actinacidiphila</taxon>
    </lineage>
</organism>
<reference evidence="2 3" key="1">
    <citation type="submission" date="2016-10" db="EMBL/GenBank/DDBJ databases">
        <authorList>
            <person name="de Groot N.N."/>
        </authorList>
    </citation>
    <scope>NUCLEOTIDE SEQUENCE [LARGE SCALE GENOMIC DNA]</scope>
    <source>
        <strain evidence="2 3">CGMCC 4.2023</strain>
    </source>
</reference>
<evidence type="ECO:0000259" key="1">
    <source>
        <dbReference type="Pfam" id="PF07045"/>
    </source>
</evidence>
<dbReference type="Gene3D" id="3.30.70.100">
    <property type="match status" value="1"/>
</dbReference>
<keyword evidence="3" id="KW-1185">Reference proteome</keyword>
<dbReference type="OrthoDB" id="9806380at2"/>
<dbReference type="Pfam" id="PF07045">
    <property type="entry name" value="DUF1330"/>
    <property type="match status" value="1"/>
</dbReference>
<dbReference type="EMBL" id="FNVU01000007">
    <property type="protein sequence ID" value="SEG65680.1"/>
    <property type="molecule type" value="Genomic_DNA"/>
</dbReference>
<protein>
    <submittedName>
        <fullName evidence="2">Uncharacterized conserved protein, DUF1330 family</fullName>
    </submittedName>
</protein>
<dbReference type="InterPro" id="IPR011008">
    <property type="entry name" value="Dimeric_a/b-barrel"/>
</dbReference>
<dbReference type="RefSeq" id="WP_103887056.1">
    <property type="nucleotide sequence ID" value="NZ_FNVU01000007.1"/>
</dbReference>
<dbReference type="PANTHER" id="PTHR41521:SF4">
    <property type="entry name" value="BLR0684 PROTEIN"/>
    <property type="match status" value="1"/>
</dbReference>
<evidence type="ECO:0000313" key="3">
    <source>
        <dbReference type="Proteomes" id="UP000236754"/>
    </source>
</evidence>
<dbReference type="AlphaFoldDB" id="A0A1H6BYA7"/>
<accession>A0A1H6BYA7</accession>